<dbReference type="Proteomes" id="UP000591131">
    <property type="component" value="Unassembled WGS sequence"/>
</dbReference>
<comment type="caution">
    <text evidence="2">The sequence shown here is derived from an EMBL/GenBank/DDBJ whole genome shotgun (WGS) entry which is preliminary data.</text>
</comment>
<evidence type="ECO:0000313" key="3">
    <source>
        <dbReference type="Proteomes" id="UP000591131"/>
    </source>
</evidence>
<keyword evidence="3" id="KW-1185">Reference proteome</keyword>
<feature type="signal peptide" evidence="1">
    <location>
        <begin position="1"/>
        <end position="19"/>
    </location>
</feature>
<sequence>MPSAFLAILLVSVLSTVEAIYDQRVFRGFINDPRLTGTQSVYFTLVFRPDDRVSLEVFVGQSHPYIVNLGYLRGTAFQNYIEIFWDSVEARDQRLDILHAIQDALEAAGGTLYVNPPAALARLSIINEVSLSLHITPEYEVVLGERPEAATAAWYCGLPK</sequence>
<keyword evidence="1" id="KW-0732">Signal</keyword>
<dbReference type="EMBL" id="JAAPAO010000050">
    <property type="protein sequence ID" value="KAF4675236.1"/>
    <property type="molecule type" value="Genomic_DNA"/>
</dbReference>
<evidence type="ECO:0000256" key="1">
    <source>
        <dbReference type="SAM" id="SignalP"/>
    </source>
</evidence>
<protein>
    <submittedName>
        <fullName evidence="2">Uncharacterized protein</fullName>
    </submittedName>
</protein>
<evidence type="ECO:0000313" key="2">
    <source>
        <dbReference type="EMBL" id="KAF4675236.1"/>
    </source>
</evidence>
<accession>A0A7J6MUY6</accession>
<gene>
    <name evidence="2" type="ORF">FOL47_008075</name>
</gene>
<name>A0A7J6MUY6_PERCH</name>
<dbReference type="AlphaFoldDB" id="A0A7J6MUY6"/>
<feature type="chain" id="PRO_5029669879" evidence="1">
    <location>
        <begin position="20"/>
        <end position="160"/>
    </location>
</feature>
<organism evidence="2 3">
    <name type="scientific">Perkinsus chesapeaki</name>
    <name type="common">Clam parasite</name>
    <name type="synonym">Perkinsus andrewsi</name>
    <dbReference type="NCBI Taxonomy" id="330153"/>
    <lineage>
        <taxon>Eukaryota</taxon>
        <taxon>Sar</taxon>
        <taxon>Alveolata</taxon>
        <taxon>Perkinsozoa</taxon>
        <taxon>Perkinsea</taxon>
        <taxon>Perkinsida</taxon>
        <taxon>Perkinsidae</taxon>
        <taxon>Perkinsus</taxon>
    </lineage>
</organism>
<proteinExistence type="predicted"/>
<reference evidence="2 3" key="1">
    <citation type="submission" date="2020-04" db="EMBL/GenBank/DDBJ databases">
        <title>Perkinsus chesapeaki whole genome sequence.</title>
        <authorList>
            <person name="Bogema D.R."/>
        </authorList>
    </citation>
    <scope>NUCLEOTIDE SEQUENCE [LARGE SCALE GENOMIC DNA]</scope>
    <source>
        <strain evidence="2">ATCC PRA-425</strain>
    </source>
</reference>